<dbReference type="HAMAP" id="MF_01328_B">
    <property type="entry name" value="Ribosomal_uL4_B"/>
    <property type="match status" value="1"/>
</dbReference>
<dbReference type="Pfam" id="PF00573">
    <property type="entry name" value="Ribosomal_L4"/>
    <property type="match status" value="1"/>
</dbReference>
<reference evidence="7" key="1">
    <citation type="journal article" date="2015" name="ISME J.">
        <title>Aquifer environment selects for microbial species cohorts in sediment and groundwater.</title>
        <authorList>
            <person name="Hug L.A."/>
            <person name="Thomas B.C."/>
            <person name="Brown C.T."/>
            <person name="Frischkorn K.R."/>
            <person name="Williams K.H."/>
            <person name="Tringe S.G."/>
            <person name="Banfield J.F."/>
        </authorList>
    </citation>
    <scope>NUCLEOTIDE SEQUENCE</scope>
</reference>
<comment type="function">
    <text evidence="5">Forms part of the polypeptide exit tunnel.</text>
</comment>
<evidence type="ECO:0000313" key="7">
    <source>
        <dbReference type="EMBL" id="AKQ00758.1"/>
    </source>
</evidence>
<keyword evidence="5" id="KW-0694">RNA-binding</keyword>
<evidence type="ECO:0000256" key="2">
    <source>
        <dbReference type="ARBA" id="ARBA00022980"/>
    </source>
</evidence>
<keyword evidence="2 5" id="KW-0689">Ribosomal protein</keyword>
<dbReference type="EMBL" id="KT006937">
    <property type="protein sequence ID" value="AKQ00758.1"/>
    <property type="molecule type" value="Genomic_DNA"/>
</dbReference>
<dbReference type="Gene3D" id="3.40.1370.10">
    <property type="match status" value="1"/>
</dbReference>
<evidence type="ECO:0000256" key="4">
    <source>
        <dbReference type="ARBA" id="ARBA00035244"/>
    </source>
</evidence>
<dbReference type="PANTHER" id="PTHR10746:SF6">
    <property type="entry name" value="LARGE RIBOSOMAL SUBUNIT PROTEIN UL4M"/>
    <property type="match status" value="1"/>
</dbReference>
<comment type="function">
    <text evidence="5">One of the primary rRNA binding proteins, this protein initially binds near the 5'-end of the 23S rRNA. It is important during the early stages of 50S assembly. It makes multiple contacts with different domains of the 23S rRNA in the assembled 50S subunit and ribosome.</text>
</comment>
<keyword evidence="5" id="KW-0699">rRNA-binding</keyword>
<comment type="subunit">
    <text evidence="5">Part of the 50S ribosomal subunit.</text>
</comment>
<dbReference type="InterPro" id="IPR013005">
    <property type="entry name" value="Ribosomal_uL4-like"/>
</dbReference>
<dbReference type="NCBIfam" id="TIGR03953">
    <property type="entry name" value="rplD_bact"/>
    <property type="match status" value="1"/>
</dbReference>
<dbReference type="PANTHER" id="PTHR10746">
    <property type="entry name" value="50S RIBOSOMAL PROTEIN L4"/>
    <property type="match status" value="1"/>
</dbReference>
<accession>A0A0H4T001</accession>
<evidence type="ECO:0000256" key="5">
    <source>
        <dbReference type="HAMAP-Rule" id="MF_01328"/>
    </source>
</evidence>
<dbReference type="InterPro" id="IPR002136">
    <property type="entry name" value="Ribosomal_uL4"/>
</dbReference>
<dbReference type="AlphaFoldDB" id="A0A0H4T001"/>
<feature type="region of interest" description="Disordered" evidence="6">
    <location>
        <begin position="40"/>
        <end position="73"/>
    </location>
</feature>
<keyword evidence="3 5" id="KW-0687">Ribonucleoprotein</keyword>
<dbReference type="GO" id="GO:0019843">
    <property type="term" value="F:rRNA binding"/>
    <property type="evidence" value="ECO:0007669"/>
    <property type="project" value="UniProtKB-UniRule"/>
</dbReference>
<dbReference type="SUPFAM" id="SSF52166">
    <property type="entry name" value="Ribosomal protein L4"/>
    <property type="match status" value="1"/>
</dbReference>
<evidence type="ECO:0000256" key="3">
    <source>
        <dbReference type="ARBA" id="ARBA00023274"/>
    </source>
</evidence>
<dbReference type="GO" id="GO:0003735">
    <property type="term" value="F:structural constituent of ribosome"/>
    <property type="evidence" value="ECO:0007669"/>
    <property type="project" value="InterPro"/>
</dbReference>
<dbReference type="GO" id="GO:0006412">
    <property type="term" value="P:translation"/>
    <property type="evidence" value="ECO:0007669"/>
    <property type="project" value="UniProtKB-UniRule"/>
</dbReference>
<sequence length="208" mass="22730">MKVKLRDNNKAVEFADSMLGAELNEPLVHQVVTAYLAGRRSGTKAQKTRAEVSGGGRKPWRQKGTGQARAGTSRGPIWVGGGRTFAAKPRSFDQKVNRKMYRAAMRSVLSELFRQERLVMTTELAVGAPKTKELKAKLAEFVGASFARDLRRVLIVVEAFNENLWLAARNLPNVAVLDAVSVDPVSLVGADKVVMTAAAAKILEERVQ</sequence>
<dbReference type="InterPro" id="IPR023574">
    <property type="entry name" value="Ribosomal_uL4_dom_sf"/>
</dbReference>
<proteinExistence type="inferred from homology"/>
<protein>
    <recommendedName>
        <fullName evidence="4 5">Large ribosomal subunit protein uL4</fullName>
    </recommendedName>
</protein>
<gene>
    <name evidence="5 7" type="primary">rplD</name>
</gene>
<evidence type="ECO:0000256" key="6">
    <source>
        <dbReference type="SAM" id="MobiDB-lite"/>
    </source>
</evidence>
<name>A0A0H4T001_9GAMM</name>
<dbReference type="GO" id="GO:1990904">
    <property type="term" value="C:ribonucleoprotein complex"/>
    <property type="evidence" value="ECO:0007669"/>
    <property type="project" value="UniProtKB-KW"/>
</dbReference>
<organism evidence="7">
    <name type="scientific">uncultured gamma proteobacterium Rifle_16ft_4_minimus_1061</name>
    <dbReference type="NCBI Taxonomy" id="1665198"/>
    <lineage>
        <taxon>Bacteria</taxon>
        <taxon>Pseudomonadati</taxon>
        <taxon>Pseudomonadota</taxon>
        <taxon>Gammaproteobacteria</taxon>
        <taxon>environmental samples</taxon>
    </lineage>
</organism>
<comment type="similarity">
    <text evidence="1 5">Belongs to the universal ribosomal protein uL4 family.</text>
</comment>
<evidence type="ECO:0000256" key="1">
    <source>
        <dbReference type="ARBA" id="ARBA00010528"/>
    </source>
</evidence>
<dbReference type="GO" id="GO:0005840">
    <property type="term" value="C:ribosome"/>
    <property type="evidence" value="ECO:0007669"/>
    <property type="project" value="UniProtKB-KW"/>
</dbReference>